<feature type="transmembrane region" description="Helical" evidence="6">
    <location>
        <begin position="120"/>
        <end position="141"/>
    </location>
</feature>
<dbReference type="PANTHER" id="PTHR28018">
    <property type="entry name" value="RESPIRATORY SUPERCOMPLEX FACTOR 2, MITOCHONDRIAL"/>
    <property type="match status" value="1"/>
</dbReference>
<gene>
    <name evidence="8" type="ORF">PHLGIDRAFT_88268</name>
</gene>
<evidence type="ECO:0000259" key="7">
    <source>
        <dbReference type="PROSITE" id="PS51503"/>
    </source>
</evidence>
<evidence type="ECO:0000313" key="9">
    <source>
        <dbReference type="Proteomes" id="UP000053257"/>
    </source>
</evidence>
<keyword evidence="4 6" id="KW-0472">Membrane</keyword>
<feature type="domain" description="HIG1" evidence="7">
    <location>
        <begin position="90"/>
        <end position="181"/>
    </location>
</feature>
<evidence type="ECO:0000313" key="8">
    <source>
        <dbReference type="EMBL" id="KIP08311.1"/>
    </source>
</evidence>
<evidence type="ECO:0000256" key="5">
    <source>
        <dbReference type="SAM" id="MobiDB-lite"/>
    </source>
</evidence>
<organism evidence="8 9">
    <name type="scientific">Phlebiopsis gigantea (strain 11061_1 CR5-6)</name>
    <name type="common">White-rot fungus</name>
    <name type="synonym">Peniophora gigantea</name>
    <dbReference type="NCBI Taxonomy" id="745531"/>
    <lineage>
        <taxon>Eukaryota</taxon>
        <taxon>Fungi</taxon>
        <taxon>Dikarya</taxon>
        <taxon>Basidiomycota</taxon>
        <taxon>Agaricomycotina</taxon>
        <taxon>Agaricomycetes</taxon>
        <taxon>Polyporales</taxon>
        <taxon>Phanerochaetaceae</taxon>
        <taxon>Phlebiopsis</taxon>
    </lineage>
</organism>
<proteinExistence type="predicted"/>
<evidence type="ECO:0000256" key="4">
    <source>
        <dbReference type="ARBA" id="ARBA00023136"/>
    </source>
</evidence>
<keyword evidence="3 6" id="KW-1133">Transmembrane helix</keyword>
<accession>A0A0C3S0D3</accession>
<comment type="subcellular location">
    <subcellularLocation>
        <location evidence="1">Mitochondrion</location>
    </subcellularLocation>
</comment>
<name>A0A0C3S0D3_PHLG1</name>
<feature type="transmembrane region" description="Helical" evidence="6">
    <location>
        <begin position="153"/>
        <end position="171"/>
    </location>
</feature>
<keyword evidence="9" id="KW-1185">Reference proteome</keyword>
<evidence type="ECO:0000256" key="2">
    <source>
        <dbReference type="ARBA" id="ARBA00022692"/>
    </source>
</evidence>
<feature type="region of interest" description="Disordered" evidence="5">
    <location>
        <begin position="193"/>
        <end position="216"/>
    </location>
</feature>
<reference evidence="8 9" key="1">
    <citation type="journal article" date="2014" name="PLoS Genet.">
        <title>Analysis of the Phlebiopsis gigantea genome, transcriptome and secretome provides insight into its pioneer colonization strategies of wood.</title>
        <authorList>
            <person name="Hori C."/>
            <person name="Ishida T."/>
            <person name="Igarashi K."/>
            <person name="Samejima M."/>
            <person name="Suzuki H."/>
            <person name="Master E."/>
            <person name="Ferreira P."/>
            <person name="Ruiz-Duenas F.J."/>
            <person name="Held B."/>
            <person name="Canessa P."/>
            <person name="Larrondo L.F."/>
            <person name="Schmoll M."/>
            <person name="Druzhinina I.S."/>
            <person name="Kubicek C.P."/>
            <person name="Gaskell J.A."/>
            <person name="Kersten P."/>
            <person name="St John F."/>
            <person name="Glasner J."/>
            <person name="Sabat G."/>
            <person name="Splinter BonDurant S."/>
            <person name="Syed K."/>
            <person name="Yadav J."/>
            <person name="Mgbeahuruike A.C."/>
            <person name="Kovalchuk A."/>
            <person name="Asiegbu F.O."/>
            <person name="Lackner G."/>
            <person name="Hoffmeister D."/>
            <person name="Rencoret J."/>
            <person name="Gutierrez A."/>
            <person name="Sun H."/>
            <person name="Lindquist E."/>
            <person name="Barry K."/>
            <person name="Riley R."/>
            <person name="Grigoriev I.V."/>
            <person name="Henrissat B."/>
            <person name="Kues U."/>
            <person name="Berka R.M."/>
            <person name="Martinez A.T."/>
            <person name="Covert S.F."/>
            <person name="Blanchette R.A."/>
            <person name="Cullen D."/>
        </authorList>
    </citation>
    <scope>NUCLEOTIDE SEQUENCE [LARGE SCALE GENOMIC DNA]</scope>
    <source>
        <strain evidence="8 9">11061_1 CR5-6</strain>
    </source>
</reference>
<dbReference type="OrthoDB" id="1915122at2759"/>
<sequence length="216" mass="24420">MKIATQEELEGHHKATVRGAIEGTLAGFALALPAGYLANRRWPAFRAMPIQLKTLAAILIILPTYAIQAERRGVEFDESTWTGVGVRELQRVKSEEERHWEGLSRTQRVKEWAMKNQYKVILGSWAVSMGVAGAIVMANRYQTMPQKIVQARMWAQGLTVGVLIGAGVLTQSQRQERIEHRSVDHSWANVIEEQQKEDEDEAARKRLELPTRVPLQ</sequence>
<dbReference type="STRING" id="745531.A0A0C3S0D3"/>
<dbReference type="PANTHER" id="PTHR28018:SF3">
    <property type="entry name" value="RESPIRATORY SUPERCOMPLEX FACTOR 2, MITOCHONDRIAL"/>
    <property type="match status" value="1"/>
</dbReference>
<feature type="transmembrane region" description="Helical" evidence="6">
    <location>
        <begin position="20"/>
        <end position="38"/>
    </location>
</feature>
<dbReference type="EMBL" id="KN840481">
    <property type="protein sequence ID" value="KIP08311.1"/>
    <property type="molecule type" value="Genomic_DNA"/>
</dbReference>
<dbReference type="Proteomes" id="UP000053257">
    <property type="component" value="Unassembled WGS sequence"/>
</dbReference>
<dbReference type="InterPro" id="IPR007667">
    <property type="entry name" value="Hypoxia_induced_domain"/>
</dbReference>
<evidence type="ECO:0000256" key="6">
    <source>
        <dbReference type="SAM" id="Phobius"/>
    </source>
</evidence>
<dbReference type="PROSITE" id="PS51503">
    <property type="entry name" value="HIG1"/>
    <property type="match status" value="1"/>
</dbReference>
<dbReference type="GO" id="GO:0033617">
    <property type="term" value="P:mitochondrial respiratory chain complex IV assembly"/>
    <property type="evidence" value="ECO:0007669"/>
    <property type="project" value="TreeGrafter"/>
</dbReference>
<protein>
    <recommendedName>
        <fullName evidence="7">HIG1 domain-containing protein</fullName>
    </recommendedName>
</protein>
<dbReference type="InterPro" id="IPR040153">
    <property type="entry name" value="Rcf2"/>
</dbReference>
<evidence type="ECO:0000256" key="3">
    <source>
        <dbReference type="ARBA" id="ARBA00022989"/>
    </source>
</evidence>
<dbReference type="AlphaFoldDB" id="A0A0C3S0D3"/>
<keyword evidence="2 6" id="KW-0812">Transmembrane</keyword>
<dbReference type="HOGENOM" id="CLU_079101_1_0_1"/>
<dbReference type="GO" id="GO:0005739">
    <property type="term" value="C:mitochondrion"/>
    <property type="evidence" value="ECO:0007669"/>
    <property type="project" value="UniProtKB-SubCell"/>
</dbReference>
<evidence type="ECO:0000256" key="1">
    <source>
        <dbReference type="ARBA" id="ARBA00004173"/>
    </source>
</evidence>
<dbReference type="Pfam" id="PF04588">
    <property type="entry name" value="HIG_1_N"/>
    <property type="match status" value="1"/>
</dbReference>